<gene>
    <name evidence="1" type="ORF">DF947_17500</name>
</gene>
<dbReference type="SUPFAM" id="SSF51206">
    <property type="entry name" value="cAMP-binding domain-like"/>
    <property type="match status" value="1"/>
</dbReference>
<evidence type="ECO:0000313" key="2">
    <source>
        <dbReference type="Proteomes" id="UP000245391"/>
    </source>
</evidence>
<dbReference type="InterPro" id="IPR018490">
    <property type="entry name" value="cNMP-bd_dom_sf"/>
</dbReference>
<dbReference type="Gene3D" id="2.60.120.10">
    <property type="entry name" value="Jelly Rolls"/>
    <property type="match status" value="1"/>
</dbReference>
<accession>A0A317EUV0</accession>
<dbReference type="RefSeq" id="WP_109931336.1">
    <property type="nucleotide sequence ID" value="NZ_QGNY01000006.1"/>
</dbReference>
<reference evidence="2" key="1">
    <citation type="submission" date="2018-05" db="EMBL/GenBank/DDBJ databases">
        <title>Pedobacter paludis sp. nov., isolated from wetland soil.</title>
        <authorList>
            <person name="Zhang Y."/>
        </authorList>
    </citation>
    <scope>NUCLEOTIDE SEQUENCE [LARGE SCALE GENOMIC DNA]</scope>
    <source>
        <strain evidence="2">R-8</strain>
    </source>
</reference>
<organism evidence="1 2">
    <name type="scientific">Pedobacter paludis</name>
    <dbReference type="NCBI Taxonomy" id="2203212"/>
    <lineage>
        <taxon>Bacteria</taxon>
        <taxon>Pseudomonadati</taxon>
        <taxon>Bacteroidota</taxon>
        <taxon>Sphingobacteriia</taxon>
        <taxon>Sphingobacteriales</taxon>
        <taxon>Sphingobacteriaceae</taxon>
        <taxon>Pedobacter</taxon>
    </lineage>
</organism>
<comment type="caution">
    <text evidence="1">The sequence shown here is derived from an EMBL/GenBank/DDBJ whole genome shotgun (WGS) entry which is preliminary data.</text>
</comment>
<protein>
    <submittedName>
        <fullName evidence="1">Crp/Fnr family transcriptional regulator</fullName>
    </submittedName>
</protein>
<dbReference type="AlphaFoldDB" id="A0A317EUV0"/>
<dbReference type="Proteomes" id="UP000245391">
    <property type="component" value="Unassembled WGS sequence"/>
</dbReference>
<keyword evidence="2" id="KW-1185">Reference proteome</keyword>
<evidence type="ECO:0000313" key="1">
    <source>
        <dbReference type="EMBL" id="PWS30720.1"/>
    </source>
</evidence>
<dbReference type="OrthoDB" id="752588at2"/>
<dbReference type="InterPro" id="IPR014710">
    <property type="entry name" value="RmlC-like_jellyroll"/>
</dbReference>
<dbReference type="EMBL" id="QGNY01000006">
    <property type="protein sequence ID" value="PWS30720.1"/>
    <property type="molecule type" value="Genomic_DNA"/>
</dbReference>
<proteinExistence type="predicted"/>
<sequence>MSINDEDQLAISLFLSYLGQYHTISESLASEYRKHCTISKIKKNKFILSPIDNNKFLYYIVSGTARGFIRDRGKDITTWFAFKNQIIGTIRHPEGKEIYEQEYLHALENCVLVCIPHAFIERICDHYPEVNIIGRKVMELQYFEASKRSILARITKASDRYKQLLQDNEINLAQIPLRYISSYLSIRVETLSRIRKKEIYSSLKLIDNVA</sequence>
<name>A0A317EUV0_9SPHI</name>